<evidence type="ECO:0000256" key="5">
    <source>
        <dbReference type="ARBA" id="ARBA00022989"/>
    </source>
</evidence>
<dbReference type="KEGG" id="cans:GP473_00215"/>
<keyword evidence="3" id="KW-1003">Cell membrane</keyword>
<keyword evidence="5 8" id="KW-1133">Transmembrane helix</keyword>
<dbReference type="AlphaFoldDB" id="A0A7G7YLG7"/>
<evidence type="ECO:0000256" key="4">
    <source>
        <dbReference type="ARBA" id="ARBA00022692"/>
    </source>
</evidence>
<dbReference type="GO" id="GO:0005886">
    <property type="term" value="C:plasma membrane"/>
    <property type="evidence" value="ECO:0007669"/>
    <property type="project" value="UniProtKB-SubCell"/>
</dbReference>
<protein>
    <submittedName>
        <fullName evidence="9">DoxX family membrane protein</fullName>
    </submittedName>
</protein>
<keyword evidence="10" id="KW-1185">Reference proteome</keyword>
<evidence type="ECO:0000256" key="7">
    <source>
        <dbReference type="SAM" id="MobiDB-lite"/>
    </source>
</evidence>
<reference evidence="9 10" key="1">
    <citation type="submission" date="2019-12" db="EMBL/GenBank/DDBJ databases">
        <title>Corynebacterium sp. nov., isolated from feces of the Anser Albifrons in China.</title>
        <authorList>
            <person name="Liu Q."/>
        </authorList>
    </citation>
    <scope>NUCLEOTIDE SEQUENCE [LARGE SCALE GENOMIC DNA]</scope>
    <source>
        <strain evidence="9 10">23H37-10</strain>
    </source>
</reference>
<dbReference type="EMBL" id="CP046883">
    <property type="protein sequence ID" value="QNH95337.1"/>
    <property type="molecule type" value="Genomic_DNA"/>
</dbReference>
<dbReference type="Pfam" id="PF07681">
    <property type="entry name" value="DoxX"/>
    <property type="match status" value="1"/>
</dbReference>
<evidence type="ECO:0000256" key="2">
    <source>
        <dbReference type="ARBA" id="ARBA00006679"/>
    </source>
</evidence>
<accession>A0A7G7YLG7</accession>
<dbReference type="RefSeq" id="WP_185770613.1">
    <property type="nucleotide sequence ID" value="NZ_CP046883.1"/>
</dbReference>
<evidence type="ECO:0000256" key="3">
    <source>
        <dbReference type="ARBA" id="ARBA00022475"/>
    </source>
</evidence>
<dbReference type="InterPro" id="IPR051907">
    <property type="entry name" value="DoxX-like_oxidoreductase"/>
</dbReference>
<sequence>MTFIKDIFLLLARVILGVVLLAHGWQKLHEWTVEGTARNFAGMGVPMPEQAAQFTTYFEIAGGILLIIGLLVRIVGPVLAVQMAGAAWFVHIDSGIFATNGGWELVGVIGAGGLALSAAGAGRISLDHLFSAPFRRHSAKKKAAVQEHSATSNDADFVSPAGDARPTPTPAPGVGSAGSAAGMGAANSGAANHHTPLQGGFVAKDDYSEARTEQLNLNADEGGAARVHPQRAPQIDSDAPTTQWPHHS</sequence>
<keyword evidence="6 8" id="KW-0472">Membrane</keyword>
<dbReference type="InterPro" id="IPR032808">
    <property type="entry name" value="DoxX"/>
</dbReference>
<proteinExistence type="inferred from homology"/>
<feature type="region of interest" description="Disordered" evidence="7">
    <location>
        <begin position="141"/>
        <end position="248"/>
    </location>
</feature>
<dbReference type="PANTHER" id="PTHR33452:SF1">
    <property type="entry name" value="INNER MEMBRANE PROTEIN YPHA-RELATED"/>
    <property type="match status" value="1"/>
</dbReference>
<feature type="transmembrane region" description="Helical" evidence="8">
    <location>
        <begin position="7"/>
        <end position="25"/>
    </location>
</feature>
<name>A0A7G7YLG7_9CORY</name>
<feature type="transmembrane region" description="Helical" evidence="8">
    <location>
        <begin position="54"/>
        <end position="72"/>
    </location>
</feature>
<evidence type="ECO:0000313" key="10">
    <source>
        <dbReference type="Proteomes" id="UP000515275"/>
    </source>
</evidence>
<gene>
    <name evidence="9" type="ORF">GP473_00215</name>
</gene>
<feature type="compositionally biased region" description="Low complexity" evidence="7">
    <location>
        <begin position="172"/>
        <end position="191"/>
    </location>
</feature>
<feature type="compositionally biased region" description="Basic and acidic residues" evidence="7">
    <location>
        <begin position="203"/>
        <end position="212"/>
    </location>
</feature>
<evidence type="ECO:0000256" key="8">
    <source>
        <dbReference type="SAM" id="Phobius"/>
    </source>
</evidence>
<dbReference type="PANTHER" id="PTHR33452">
    <property type="entry name" value="OXIDOREDUCTASE CATD-RELATED"/>
    <property type="match status" value="1"/>
</dbReference>
<comment type="similarity">
    <text evidence="2">Belongs to the DoxX family.</text>
</comment>
<evidence type="ECO:0000256" key="6">
    <source>
        <dbReference type="ARBA" id="ARBA00023136"/>
    </source>
</evidence>
<keyword evidence="4 8" id="KW-0812">Transmembrane</keyword>
<comment type="subcellular location">
    <subcellularLocation>
        <location evidence="1">Cell membrane</location>
        <topology evidence="1">Multi-pass membrane protein</topology>
    </subcellularLocation>
</comment>
<evidence type="ECO:0000256" key="1">
    <source>
        <dbReference type="ARBA" id="ARBA00004651"/>
    </source>
</evidence>
<feature type="compositionally biased region" description="Polar residues" evidence="7">
    <location>
        <begin position="239"/>
        <end position="248"/>
    </location>
</feature>
<evidence type="ECO:0000313" key="9">
    <source>
        <dbReference type="EMBL" id="QNH95337.1"/>
    </source>
</evidence>
<organism evidence="9 10">
    <name type="scientific">Corynebacterium anserum</name>
    <dbReference type="NCBI Taxonomy" id="2684406"/>
    <lineage>
        <taxon>Bacteria</taxon>
        <taxon>Bacillati</taxon>
        <taxon>Actinomycetota</taxon>
        <taxon>Actinomycetes</taxon>
        <taxon>Mycobacteriales</taxon>
        <taxon>Corynebacteriaceae</taxon>
        <taxon>Corynebacterium</taxon>
    </lineage>
</organism>
<dbReference type="Proteomes" id="UP000515275">
    <property type="component" value="Chromosome"/>
</dbReference>